<dbReference type="GO" id="GO:0003700">
    <property type="term" value="F:DNA-binding transcription factor activity"/>
    <property type="evidence" value="ECO:0007669"/>
    <property type="project" value="TreeGrafter"/>
</dbReference>
<dbReference type="CDD" id="cd01392">
    <property type="entry name" value="HTH_LacI"/>
    <property type="match status" value="1"/>
</dbReference>
<evidence type="ECO:0000256" key="1">
    <source>
        <dbReference type="ARBA" id="ARBA00023015"/>
    </source>
</evidence>
<dbReference type="Pfam" id="PF00356">
    <property type="entry name" value="LacI"/>
    <property type="match status" value="1"/>
</dbReference>
<dbReference type="SUPFAM" id="SSF53822">
    <property type="entry name" value="Periplasmic binding protein-like I"/>
    <property type="match status" value="1"/>
</dbReference>
<evidence type="ECO:0000256" key="3">
    <source>
        <dbReference type="ARBA" id="ARBA00023163"/>
    </source>
</evidence>
<evidence type="ECO:0000259" key="4">
    <source>
        <dbReference type="PROSITE" id="PS50932"/>
    </source>
</evidence>
<dbReference type="EMBL" id="LT629710">
    <property type="protein sequence ID" value="SDO20497.1"/>
    <property type="molecule type" value="Genomic_DNA"/>
</dbReference>
<dbReference type="CDD" id="cd06296">
    <property type="entry name" value="PBP1_CatR-like"/>
    <property type="match status" value="1"/>
</dbReference>
<dbReference type="GO" id="GO:0000976">
    <property type="term" value="F:transcription cis-regulatory region binding"/>
    <property type="evidence" value="ECO:0007669"/>
    <property type="project" value="TreeGrafter"/>
</dbReference>
<dbReference type="InterPro" id="IPR028082">
    <property type="entry name" value="Peripla_BP_I"/>
</dbReference>
<protein>
    <submittedName>
        <fullName evidence="5">Transcriptional regulator, LacI family</fullName>
    </submittedName>
</protein>
<evidence type="ECO:0000313" key="5">
    <source>
        <dbReference type="EMBL" id="SDO20497.1"/>
    </source>
</evidence>
<dbReference type="InterPro" id="IPR010982">
    <property type="entry name" value="Lambda_DNA-bd_dom_sf"/>
</dbReference>
<dbReference type="SUPFAM" id="SSF47413">
    <property type="entry name" value="lambda repressor-like DNA-binding domains"/>
    <property type="match status" value="1"/>
</dbReference>
<proteinExistence type="predicted"/>
<dbReference type="STRING" id="1090615.SAMN04515671_0135"/>
<dbReference type="PANTHER" id="PTHR30146:SF153">
    <property type="entry name" value="LACTOSE OPERON REPRESSOR"/>
    <property type="match status" value="1"/>
</dbReference>
<dbReference type="Pfam" id="PF13377">
    <property type="entry name" value="Peripla_BP_3"/>
    <property type="match status" value="1"/>
</dbReference>
<dbReference type="Gene3D" id="1.10.260.40">
    <property type="entry name" value="lambda repressor-like DNA-binding domains"/>
    <property type="match status" value="1"/>
</dbReference>
<keyword evidence="1" id="KW-0805">Transcription regulation</keyword>
<keyword evidence="3" id="KW-0804">Transcription</keyword>
<sequence length="356" mass="37434">MIGPMSSKIRRRPPGAPTLSAIAEAAGVALPTVSKVLNGRSDVSDSTRLRVTQMLRQGGYELDDDVDGRSDHPQDAAGGLVDLVAPGIEGSWATSMLAGVEEVVSRAGRDVVVTLARETGPGEASWADRLVARGCRGAVLALVTPTRAQRRLLAAANVELVMLDPGAEPVTDLATVGATNWSGGYSATEYLVSLGHRRIGIIGGLPIHLYSKARLDGYRSALSAAGIAWNPDLVREADWTRAGAFDAATDLLAQAQPPTAIFACSDRMALGVYEAAASVGLSIPGQLSVVGFDDLPEARWLSPALTTVRQPVREMGRTAATMLLRLLNGEELETQRLELATVLMPRASATPPDLGQ</sequence>
<dbReference type="InterPro" id="IPR000843">
    <property type="entry name" value="HTH_LacI"/>
</dbReference>
<name>A0A1H0HMZ4_9ACTN</name>
<evidence type="ECO:0000313" key="6">
    <source>
        <dbReference type="Proteomes" id="UP000198741"/>
    </source>
</evidence>
<gene>
    <name evidence="5" type="ORF">SAMN04515671_0135</name>
</gene>
<dbReference type="InterPro" id="IPR046335">
    <property type="entry name" value="LacI/GalR-like_sensor"/>
</dbReference>
<dbReference type="Gene3D" id="3.40.50.2300">
    <property type="match status" value="2"/>
</dbReference>
<dbReference type="PROSITE" id="PS50932">
    <property type="entry name" value="HTH_LACI_2"/>
    <property type="match status" value="1"/>
</dbReference>
<dbReference type="AlphaFoldDB" id="A0A1H0HMZ4"/>
<dbReference type="PANTHER" id="PTHR30146">
    <property type="entry name" value="LACI-RELATED TRANSCRIPTIONAL REPRESSOR"/>
    <property type="match status" value="1"/>
</dbReference>
<feature type="domain" description="HTH lacI-type" evidence="4">
    <location>
        <begin position="17"/>
        <end position="60"/>
    </location>
</feature>
<organism evidence="5 6">
    <name type="scientific">Nakamurella panacisegetis</name>
    <dbReference type="NCBI Taxonomy" id="1090615"/>
    <lineage>
        <taxon>Bacteria</taxon>
        <taxon>Bacillati</taxon>
        <taxon>Actinomycetota</taxon>
        <taxon>Actinomycetes</taxon>
        <taxon>Nakamurellales</taxon>
        <taxon>Nakamurellaceae</taxon>
        <taxon>Nakamurella</taxon>
    </lineage>
</organism>
<evidence type="ECO:0000256" key="2">
    <source>
        <dbReference type="ARBA" id="ARBA00023125"/>
    </source>
</evidence>
<keyword evidence="6" id="KW-1185">Reference proteome</keyword>
<keyword evidence="2" id="KW-0238">DNA-binding</keyword>
<dbReference type="SMART" id="SM00354">
    <property type="entry name" value="HTH_LACI"/>
    <property type="match status" value="1"/>
</dbReference>
<accession>A0A1H0HMZ4</accession>
<dbReference type="Proteomes" id="UP000198741">
    <property type="component" value="Chromosome I"/>
</dbReference>
<reference evidence="5 6" key="1">
    <citation type="submission" date="2016-10" db="EMBL/GenBank/DDBJ databases">
        <authorList>
            <person name="de Groot N.N."/>
        </authorList>
    </citation>
    <scope>NUCLEOTIDE SEQUENCE [LARGE SCALE GENOMIC DNA]</scope>
    <source>
        <strain evidence="6">P4-7,KCTC 19426,CECT 7604</strain>
    </source>
</reference>